<dbReference type="PANTHER" id="PTHR34580:SF3">
    <property type="entry name" value="PROTEIN PAFB"/>
    <property type="match status" value="1"/>
</dbReference>
<dbReference type="PROSITE" id="PS52050">
    <property type="entry name" value="WYL"/>
    <property type="match status" value="1"/>
</dbReference>
<dbReference type="InterPro" id="IPR057727">
    <property type="entry name" value="WCX_dom"/>
</dbReference>
<reference evidence="5" key="1">
    <citation type="submission" date="2016-10" db="EMBL/GenBank/DDBJ databases">
        <authorList>
            <person name="Varghese N."/>
            <person name="Submissions S."/>
        </authorList>
    </citation>
    <scope>NUCLEOTIDE SEQUENCE [LARGE SCALE GENOMIC DNA]</scope>
    <source>
        <strain evidence="5">DSM 22951</strain>
    </source>
</reference>
<gene>
    <name evidence="4" type="ORF">SAMN04489750_2872</name>
</gene>
<dbReference type="Proteomes" id="UP000250028">
    <property type="component" value="Unassembled WGS sequence"/>
</dbReference>
<evidence type="ECO:0000256" key="2">
    <source>
        <dbReference type="ARBA" id="ARBA00023163"/>
    </source>
</evidence>
<dbReference type="InterPro" id="IPR036390">
    <property type="entry name" value="WH_DNA-bd_sf"/>
</dbReference>
<keyword evidence="1" id="KW-0805">Transcription regulation</keyword>
<dbReference type="Pfam" id="PF13280">
    <property type="entry name" value="WYL"/>
    <property type="match status" value="1"/>
</dbReference>
<feature type="domain" description="HTH deoR-type" evidence="3">
    <location>
        <begin position="4"/>
        <end position="59"/>
    </location>
</feature>
<evidence type="ECO:0000313" key="4">
    <source>
        <dbReference type="EMBL" id="SSA35509.1"/>
    </source>
</evidence>
<accession>A0A2Y8ZZ37</accession>
<dbReference type="AlphaFoldDB" id="A0A2Y8ZZ37"/>
<keyword evidence="5" id="KW-1185">Reference proteome</keyword>
<dbReference type="OrthoDB" id="8555652at2"/>
<dbReference type="InterPro" id="IPR028349">
    <property type="entry name" value="PafC-like"/>
</dbReference>
<proteinExistence type="predicted"/>
<dbReference type="InterPro" id="IPR026881">
    <property type="entry name" value="WYL_dom"/>
</dbReference>
<dbReference type="PIRSF" id="PIRSF016838">
    <property type="entry name" value="PafC"/>
    <property type="match status" value="1"/>
</dbReference>
<dbReference type="InterPro" id="IPR036388">
    <property type="entry name" value="WH-like_DNA-bd_sf"/>
</dbReference>
<protein>
    <submittedName>
        <fullName evidence="4">Predicted DNA-binding transcriptional regulator YafY, contains an HTH and WYL domains</fullName>
    </submittedName>
</protein>
<evidence type="ECO:0000259" key="3">
    <source>
        <dbReference type="PROSITE" id="PS51000"/>
    </source>
</evidence>
<dbReference type="Gene3D" id="1.10.10.10">
    <property type="entry name" value="Winged helix-like DNA-binding domain superfamily/Winged helix DNA-binding domain"/>
    <property type="match status" value="1"/>
</dbReference>
<dbReference type="Pfam" id="PF25583">
    <property type="entry name" value="WCX"/>
    <property type="match status" value="1"/>
</dbReference>
<dbReference type="PROSITE" id="PS51000">
    <property type="entry name" value="HTH_DEOR_2"/>
    <property type="match status" value="1"/>
</dbReference>
<keyword evidence="2" id="KW-0804">Transcription</keyword>
<dbReference type="InterPro" id="IPR051534">
    <property type="entry name" value="CBASS_pafABC_assoc_protein"/>
</dbReference>
<dbReference type="InterPro" id="IPR013196">
    <property type="entry name" value="HTH_11"/>
</dbReference>
<dbReference type="GO" id="GO:0003700">
    <property type="term" value="F:DNA-binding transcription factor activity"/>
    <property type="evidence" value="ECO:0007669"/>
    <property type="project" value="InterPro"/>
</dbReference>
<evidence type="ECO:0000313" key="5">
    <source>
        <dbReference type="Proteomes" id="UP000250028"/>
    </source>
</evidence>
<keyword evidence="4" id="KW-0238">DNA-binding</keyword>
<organism evidence="4 5">
    <name type="scientific">Branchiibius hedensis</name>
    <dbReference type="NCBI Taxonomy" id="672460"/>
    <lineage>
        <taxon>Bacteria</taxon>
        <taxon>Bacillati</taxon>
        <taxon>Actinomycetota</taxon>
        <taxon>Actinomycetes</taxon>
        <taxon>Micrococcales</taxon>
        <taxon>Dermacoccaceae</taxon>
        <taxon>Branchiibius</taxon>
    </lineage>
</organism>
<dbReference type="InterPro" id="IPR001034">
    <property type="entry name" value="DeoR_HTH"/>
</dbReference>
<dbReference type="EMBL" id="UESZ01000001">
    <property type="protein sequence ID" value="SSA35509.1"/>
    <property type="molecule type" value="Genomic_DNA"/>
</dbReference>
<dbReference type="Pfam" id="PF08279">
    <property type="entry name" value="HTH_11"/>
    <property type="match status" value="1"/>
</dbReference>
<dbReference type="GO" id="GO:0003677">
    <property type="term" value="F:DNA binding"/>
    <property type="evidence" value="ECO:0007669"/>
    <property type="project" value="UniProtKB-KW"/>
</dbReference>
<evidence type="ECO:0000256" key="1">
    <source>
        <dbReference type="ARBA" id="ARBA00023015"/>
    </source>
</evidence>
<dbReference type="PANTHER" id="PTHR34580">
    <property type="match status" value="1"/>
</dbReference>
<sequence>MAATTARLLRLLTLLQSRAVWTSEELAEELAITTRSVRRDVERLRDLGYPVRASRGVGGGYQLGAGRALPPLLLDEREAVAVAVALRLAAGGAVAGIGEAAVRTMVKLDQVLPATARAQVAAVHDATTTLDASAPTVDPDDLLTVSRAIRDDVQLRFDYSAATGATSQRRAEPYHLVVSGSRWYLVAFDLDRDDWRSFRLDRMSAVLASTFTFRPRVAPDPATYIQQATTQRWAVAARLRVPISAEDLRPRVSRWAQVVDLGGGVSELRVSADSFDDLAAWLMRFDEPFEVIEPEELKAAFGRLGQRAVALAT</sequence>
<dbReference type="SUPFAM" id="SSF46785">
    <property type="entry name" value="Winged helix' DNA-binding domain"/>
    <property type="match status" value="1"/>
</dbReference>
<dbReference type="RefSeq" id="WP_109686833.1">
    <property type="nucleotide sequence ID" value="NZ_QGDN01000001.1"/>
</dbReference>
<name>A0A2Y8ZZ37_9MICO</name>